<name>A0ABD2CT51_VESMC</name>
<dbReference type="AlphaFoldDB" id="A0ABD2CT51"/>
<dbReference type="EMBL" id="JAYRBN010000032">
    <property type="protein sequence ID" value="KAL2748267.1"/>
    <property type="molecule type" value="Genomic_DNA"/>
</dbReference>
<gene>
    <name evidence="1" type="ORF">V1477_003552</name>
</gene>
<sequence length="1071" mass="122425">MVVPIKWFKGNVCKSSEQSARSRRQSSEEEVKVQKSLKKLFVPSWFLSKSNNSKVNKEIVSGAGPSAVWQTSDSYKYLNLKDSPKNIEEKAESNGISEDTPGPSNLIRQKEDFMEKTRKEILSKPSSSRKEEFNVEIPIVTIEKANVTYPRKSPCRKVENINIVFPPSLEKEPLKLPEEFLQKTDPLKTIGYFPKERPHFCQDDNNQKQCCNKVVSSDIVTVHNDPSIASKPQKRKTFKPRILTTPGGSRMAIFSSTLKNEEYSLYDSRQSSITSIYSPKNYIDYQKQKLKDLKIKEKKLLALKDLISKKQELLYRLKEMRESAIRSPRKDLNNFPKESSFEEVDTDESWDNVFHSTRKSMELEKIVQNNTRHISKGLVRDLVNKFDCEEPTSTEKKANQACLNQTFVKMAANAMENGDTKEAQQILNERGTSTDEEIKIGYFSNYMKAVVSRPLKNDRGFNRNDVVPKLQINSKINTDEETKIGYPSDYMKAAVSRPSKNDGGFNRNDVVPKLQINSKISTDEETKIGYSSDYMKAAVSRPLKNDRGFNRNDVVPKLQINSKINTDEETKIGYPSDYMKAAVSRPSKNDEGFNRNDVVPKLQINSKISTDEETKIGYSSDYMKAAVSHLSKNDGGFNRNDVVPKLQINSKINTDEETKIEYFSDYMMAIVSRLLKNDEGFNRNDGVSKLPINLKISTDEETKIGYSSDYMKAAVSRPSKNDGGFNHNDVEPKLEINSQISSDEETQIGYSSDYMYVGMTRPVKSNRGFNRNDVEPKLEINSRISPEEETKIGYSSDYMKAAVSRPSKNDRSFNRNDVEPKLEINSRISPKEETKIGYSSDYMKAAVSRPSKNDRGFNRNDVVPKLQINSKISTDEETKIGYSSDYMKAAVSRPLKNDRGFNRNDEVSKLPINSQISSDEETQIGYSSDYMYVGMSRPLKSNRGFNRNDVEPKLEINSRISPEEETKIGYSSDYMKADVSCPLKNNRASNSNNIITKLPINSPMHFPNENVFSIPESIYPNNLKRRVRWIRVPPNVMCPSLYEKTFRKCRYSTARWYAINEPYITNSEYEE</sequence>
<evidence type="ECO:0000313" key="2">
    <source>
        <dbReference type="Proteomes" id="UP001607303"/>
    </source>
</evidence>
<keyword evidence="2" id="KW-1185">Reference proteome</keyword>
<comment type="caution">
    <text evidence="1">The sequence shown here is derived from an EMBL/GenBank/DDBJ whole genome shotgun (WGS) entry which is preliminary data.</text>
</comment>
<reference evidence="1 2" key="1">
    <citation type="journal article" date="2024" name="Ann. Entomol. Soc. Am.">
        <title>Genomic analyses of the southern and eastern yellowjacket wasps (Hymenoptera: Vespidae) reveal evolutionary signatures of social life.</title>
        <authorList>
            <person name="Catto M.A."/>
            <person name="Caine P.B."/>
            <person name="Orr S.E."/>
            <person name="Hunt B.G."/>
            <person name="Goodisman M.A.D."/>
        </authorList>
    </citation>
    <scope>NUCLEOTIDE SEQUENCE [LARGE SCALE GENOMIC DNA]</scope>
    <source>
        <strain evidence="1">232</strain>
        <tissue evidence="1">Head and thorax</tissue>
    </source>
</reference>
<protein>
    <submittedName>
        <fullName evidence="1">Muscle M-line assembly protein unc-89-like</fullName>
    </submittedName>
</protein>
<dbReference type="Proteomes" id="UP001607303">
    <property type="component" value="Unassembled WGS sequence"/>
</dbReference>
<organism evidence="1 2">
    <name type="scientific">Vespula maculifrons</name>
    <name type="common">Eastern yellow jacket</name>
    <name type="synonym">Wasp</name>
    <dbReference type="NCBI Taxonomy" id="7453"/>
    <lineage>
        <taxon>Eukaryota</taxon>
        <taxon>Metazoa</taxon>
        <taxon>Ecdysozoa</taxon>
        <taxon>Arthropoda</taxon>
        <taxon>Hexapoda</taxon>
        <taxon>Insecta</taxon>
        <taxon>Pterygota</taxon>
        <taxon>Neoptera</taxon>
        <taxon>Endopterygota</taxon>
        <taxon>Hymenoptera</taxon>
        <taxon>Apocrita</taxon>
        <taxon>Aculeata</taxon>
        <taxon>Vespoidea</taxon>
        <taxon>Vespidae</taxon>
        <taxon>Vespinae</taxon>
        <taxon>Vespula</taxon>
    </lineage>
</organism>
<evidence type="ECO:0000313" key="1">
    <source>
        <dbReference type="EMBL" id="KAL2748267.1"/>
    </source>
</evidence>
<accession>A0ABD2CT51</accession>
<proteinExistence type="predicted"/>